<sequence length="42" mass="4950">VTRLTFNLIRRDQMNICIVSTYSCTFDDFSALVKESEEAFRE</sequence>
<name>A0A381XEC3_9ZZZZ</name>
<feature type="non-terminal residue" evidence="1">
    <location>
        <position position="42"/>
    </location>
</feature>
<dbReference type="EMBL" id="UINC01014878">
    <property type="protein sequence ID" value="SVA63106.1"/>
    <property type="molecule type" value="Genomic_DNA"/>
</dbReference>
<evidence type="ECO:0000313" key="1">
    <source>
        <dbReference type="EMBL" id="SVA63106.1"/>
    </source>
</evidence>
<gene>
    <name evidence="1" type="ORF">METZ01_LOCUS115960</name>
</gene>
<accession>A0A381XEC3</accession>
<protein>
    <submittedName>
        <fullName evidence="1">Uncharacterized protein</fullName>
    </submittedName>
</protein>
<reference evidence="1" key="1">
    <citation type="submission" date="2018-05" db="EMBL/GenBank/DDBJ databases">
        <authorList>
            <person name="Lanie J.A."/>
            <person name="Ng W.-L."/>
            <person name="Kazmierczak K.M."/>
            <person name="Andrzejewski T.M."/>
            <person name="Davidsen T.M."/>
            <person name="Wayne K.J."/>
            <person name="Tettelin H."/>
            <person name="Glass J.I."/>
            <person name="Rusch D."/>
            <person name="Podicherti R."/>
            <person name="Tsui H.-C.T."/>
            <person name="Winkler M.E."/>
        </authorList>
    </citation>
    <scope>NUCLEOTIDE SEQUENCE</scope>
</reference>
<organism evidence="1">
    <name type="scientific">marine metagenome</name>
    <dbReference type="NCBI Taxonomy" id="408172"/>
    <lineage>
        <taxon>unclassified sequences</taxon>
        <taxon>metagenomes</taxon>
        <taxon>ecological metagenomes</taxon>
    </lineage>
</organism>
<feature type="non-terminal residue" evidence="1">
    <location>
        <position position="1"/>
    </location>
</feature>
<dbReference type="AlphaFoldDB" id="A0A381XEC3"/>
<proteinExistence type="predicted"/>